<dbReference type="Pfam" id="PF05224">
    <property type="entry name" value="NDT80_PhoG"/>
    <property type="match status" value="1"/>
</dbReference>
<evidence type="ECO:0000256" key="2">
    <source>
        <dbReference type="PROSITE-ProRule" id="PRU00850"/>
    </source>
</evidence>
<dbReference type="PROSITE" id="PS51517">
    <property type="entry name" value="NDT80"/>
    <property type="match status" value="1"/>
</dbReference>
<keyword evidence="1 2" id="KW-0238">DNA-binding</keyword>
<dbReference type="SUPFAM" id="SSF49417">
    <property type="entry name" value="p53-like transcription factors"/>
    <property type="match status" value="1"/>
</dbReference>
<evidence type="ECO:0000259" key="4">
    <source>
        <dbReference type="PROSITE" id="PS51517"/>
    </source>
</evidence>
<dbReference type="GO" id="GO:0003677">
    <property type="term" value="F:DNA binding"/>
    <property type="evidence" value="ECO:0007669"/>
    <property type="project" value="UniProtKB-KW"/>
</dbReference>
<gene>
    <name evidence="5" type="ORF">DNG_07441</name>
</gene>
<evidence type="ECO:0000256" key="1">
    <source>
        <dbReference type="ARBA" id="ARBA00023125"/>
    </source>
</evidence>
<feature type="region of interest" description="Disordered" evidence="3">
    <location>
        <begin position="376"/>
        <end position="484"/>
    </location>
</feature>
<accession>A0AAE8SXE8</accession>
<evidence type="ECO:0000313" key="5">
    <source>
        <dbReference type="EMBL" id="SPO04756.1"/>
    </source>
</evidence>
<keyword evidence="6" id="KW-1185">Reference proteome</keyword>
<dbReference type="Gene3D" id="2.60.40.1390">
    <property type="entry name" value="NDT80 DNA-binding domain"/>
    <property type="match status" value="1"/>
</dbReference>
<sequence length="540" mass="57909">MPALQSGAISTADDGMNMNAGHPLGMEGFDGDAPFDDYSLEAVNGGIPPLPFHNSYDFDAFTTFEDPFSYPARPYDEAAPDPGPLDEPSTPEQLDNKLLGFSAPVLKTPLVDESGQYTEISMTAELYGMFFVAEDVFAGETPGRPLELTCYRRNLWQCSGQISLSRQVSHFIDEGGVRVPVEELAASITAVESIDGKATEIISIPWKSASGAGAEESKVVGSPPNVVLDLSAPQEVDAAGRVTLTVAWKRLQFKHATANNGRRKGLQQHYVVHIDLLARAKGAGESDFVKVAEVHSGPVIVRGRSPRNFDSRKDVPLMGGGQAMGGGEKRMERRGTNASDVSVKADRDAVQQMGQNLRAFHALGKQPGVIEWPQPYSVVSQGPPSTKRVAASPLMGQGRPPIPSWSGKGPHQPGAAPPPTPSAHGVVMGSGSGGGRPASSVPLSLSLSEDERSPSRNSAETSSPQYSKGTGETGRTGPNARQSPVEEVDMLYEYFPLSLDDWLPPVDAIYRPHIVHHTIIPPEVKAAQMRTKARRYFLPE</sequence>
<evidence type="ECO:0000256" key="3">
    <source>
        <dbReference type="SAM" id="MobiDB-lite"/>
    </source>
</evidence>
<dbReference type="GO" id="GO:0000228">
    <property type="term" value="C:nuclear chromosome"/>
    <property type="evidence" value="ECO:0007669"/>
    <property type="project" value="TreeGrafter"/>
</dbReference>
<protein>
    <submittedName>
        <fullName evidence="5">Related to acid phosphatase</fullName>
    </submittedName>
</protein>
<dbReference type="AlphaFoldDB" id="A0AAE8SXE8"/>
<dbReference type="InterPro" id="IPR037141">
    <property type="entry name" value="NDT80_DNA-bd_dom_sf"/>
</dbReference>
<feature type="region of interest" description="Disordered" evidence="3">
    <location>
        <begin position="71"/>
        <end position="93"/>
    </location>
</feature>
<comment type="caution">
    <text evidence="5">The sequence shown here is derived from an EMBL/GenBank/DDBJ whole genome shotgun (WGS) entry which is preliminary data.</text>
</comment>
<feature type="DNA-binding region" description="NDT80" evidence="2">
    <location>
        <begin position="78"/>
        <end position="313"/>
    </location>
</feature>
<organism evidence="5 6">
    <name type="scientific">Cephalotrichum gorgonifer</name>
    <dbReference type="NCBI Taxonomy" id="2041049"/>
    <lineage>
        <taxon>Eukaryota</taxon>
        <taxon>Fungi</taxon>
        <taxon>Dikarya</taxon>
        <taxon>Ascomycota</taxon>
        <taxon>Pezizomycotina</taxon>
        <taxon>Sordariomycetes</taxon>
        <taxon>Hypocreomycetidae</taxon>
        <taxon>Microascales</taxon>
        <taxon>Microascaceae</taxon>
        <taxon>Cephalotrichum</taxon>
    </lineage>
</organism>
<dbReference type="InterPro" id="IPR008967">
    <property type="entry name" value="p53-like_TF_DNA-bd_sf"/>
</dbReference>
<name>A0AAE8SXE8_9PEZI</name>
<dbReference type="EMBL" id="ONZQ02000011">
    <property type="protein sequence ID" value="SPO04756.1"/>
    <property type="molecule type" value="Genomic_DNA"/>
</dbReference>
<dbReference type="InterPro" id="IPR052605">
    <property type="entry name" value="Fungal_trans_regulator"/>
</dbReference>
<dbReference type="GO" id="GO:0003700">
    <property type="term" value="F:DNA-binding transcription factor activity"/>
    <property type="evidence" value="ECO:0007669"/>
    <property type="project" value="UniProtKB-UniRule"/>
</dbReference>
<dbReference type="Proteomes" id="UP001187682">
    <property type="component" value="Unassembled WGS sequence"/>
</dbReference>
<dbReference type="GO" id="GO:0045944">
    <property type="term" value="P:positive regulation of transcription by RNA polymerase II"/>
    <property type="evidence" value="ECO:0007669"/>
    <property type="project" value="TreeGrafter"/>
</dbReference>
<feature type="region of interest" description="Disordered" evidence="3">
    <location>
        <begin position="303"/>
        <end position="342"/>
    </location>
</feature>
<dbReference type="PANTHER" id="PTHR35144">
    <property type="entry name" value="MEIOSIS-SPECIFIC TRANSCRIPTION FACTOR NDT80"/>
    <property type="match status" value="1"/>
</dbReference>
<proteinExistence type="predicted"/>
<reference evidence="5" key="1">
    <citation type="submission" date="2018-03" db="EMBL/GenBank/DDBJ databases">
        <authorList>
            <person name="Guldener U."/>
        </authorList>
    </citation>
    <scope>NUCLEOTIDE SEQUENCE</scope>
</reference>
<dbReference type="InterPro" id="IPR024061">
    <property type="entry name" value="NDT80_DNA-bd_dom"/>
</dbReference>
<dbReference type="PANTHER" id="PTHR35144:SF1">
    <property type="entry name" value="PROTEIN PACG"/>
    <property type="match status" value="1"/>
</dbReference>
<evidence type="ECO:0000313" key="6">
    <source>
        <dbReference type="Proteomes" id="UP001187682"/>
    </source>
</evidence>
<feature type="domain" description="NDT80" evidence="4">
    <location>
        <begin position="78"/>
        <end position="313"/>
    </location>
</feature>
<dbReference type="GO" id="GO:0051321">
    <property type="term" value="P:meiotic cell cycle"/>
    <property type="evidence" value="ECO:0007669"/>
    <property type="project" value="TreeGrafter"/>
</dbReference>
<feature type="compositionally biased region" description="Polar residues" evidence="3">
    <location>
        <begin position="455"/>
        <end position="470"/>
    </location>
</feature>